<dbReference type="GeneID" id="11469142"/>
<protein>
    <recommendedName>
        <fullName evidence="4">Processing of GAS1 and ALP protein 2</fullName>
    </recommendedName>
</protein>
<accession>G8JUH6</accession>
<evidence type="ECO:0008006" key="4">
    <source>
        <dbReference type="Google" id="ProtNLM"/>
    </source>
</evidence>
<evidence type="ECO:0000313" key="2">
    <source>
        <dbReference type="EMBL" id="AET40756.1"/>
    </source>
</evidence>
<organism evidence="2 3">
    <name type="scientific">Eremothecium cymbalariae (strain CBS 270.75 / DBVPG 7215 / KCTC 17166 / NRRL Y-17582)</name>
    <name type="common">Yeast</name>
    <dbReference type="NCBI Taxonomy" id="931890"/>
    <lineage>
        <taxon>Eukaryota</taxon>
        <taxon>Fungi</taxon>
        <taxon>Dikarya</taxon>
        <taxon>Ascomycota</taxon>
        <taxon>Saccharomycotina</taxon>
        <taxon>Saccharomycetes</taxon>
        <taxon>Saccharomycetales</taxon>
        <taxon>Saccharomycetaceae</taxon>
        <taxon>Eremothecium</taxon>
    </lineage>
</organism>
<dbReference type="RefSeq" id="XP_003647573.1">
    <property type="nucleotide sequence ID" value="XM_003647525.1"/>
</dbReference>
<dbReference type="eggNOG" id="ENOG502S88B">
    <property type="taxonomic scope" value="Eukaryota"/>
</dbReference>
<evidence type="ECO:0000256" key="1">
    <source>
        <dbReference type="SAM" id="MobiDB-lite"/>
    </source>
</evidence>
<dbReference type="PANTHER" id="PTHR28199">
    <property type="entry name" value="PROCESSING OF GAS1 AND ALP PROTEIN 2"/>
    <property type="match status" value="1"/>
</dbReference>
<dbReference type="KEGG" id="erc:Ecym_6381"/>
<dbReference type="AlphaFoldDB" id="G8JUH6"/>
<sequence length="127" mass="14732">MDLLENIKKNLIGSFDIDVRSSLRLVVIVGGYILIRNHVQKIIANRELKRKLKEDEDSLSTDRMNSLVEDPDKESESTTTAFGWGETTRMKVKKQEKLLEEKLQTLRKRQGNIDDDDDKDIEDLLED</sequence>
<dbReference type="EMBL" id="CP002502">
    <property type="protein sequence ID" value="AET40756.1"/>
    <property type="molecule type" value="Genomic_DNA"/>
</dbReference>
<gene>
    <name evidence="2" type="ordered locus">Ecym_6381</name>
</gene>
<keyword evidence="3" id="KW-1185">Reference proteome</keyword>
<dbReference type="InterPro" id="IPR011431">
    <property type="entry name" value="Trafficking_Pga2"/>
</dbReference>
<dbReference type="HOGENOM" id="CLU_150165_0_0_1"/>
<dbReference type="InParanoid" id="G8JUH6"/>
<dbReference type="PANTHER" id="PTHR28199:SF1">
    <property type="entry name" value="PROCESSING OF GAS1 AND ALP PROTEIN 2"/>
    <property type="match status" value="1"/>
</dbReference>
<dbReference type="OMA" id="FGWGNKT"/>
<proteinExistence type="predicted"/>
<feature type="region of interest" description="Disordered" evidence="1">
    <location>
        <begin position="52"/>
        <end position="86"/>
    </location>
</feature>
<dbReference type="OrthoDB" id="4227028at2759"/>
<dbReference type="Pfam" id="PF07543">
    <property type="entry name" value="PGA2"/>
    <property type="match status" value="1"/>
</dbReference>
<dbReference type="FunCoup" id="G8JUH6">
    <property type="interactions" value="50"/>
</dbReference>
<name>G8JUH6_ERECY</name>
<dbReference type="STRING" id="931890.G8JUH6"/>
<dbReference type="PIRSF" id="PIRSF022909">
    <property type="entry name" value="UCP022909"/>
    <property type="match status" value="1"/>
</dbReference>
<dbReference type="GO" id="GO:0015031">
    <property type="term" value="P:protein transport"/>
    <property type="evidence" value="ECO:0007669"/>
    <property type="project" value="EnsemblFungi"/>
</dbReference>
<evidence type="ECO:0000313" key="3">
    <source>
        <dbReference type="Proteomes" id="UP000006790"/>
    </source>
</evidence>
<dbReference type="Proteomes" id="UP000006790">
    <property type="component" value="Chromosome 6"/>
</dbReference>
<reference evidence="3" key="1">
    <citation type="journal article" date="2012" name="G3 (Bethesda)">
        <title>Pichia sorbitophila, an interspecies yeast hybrid reveals early steps of genome resolution following polyploidization.</title>
        <authorList>
            <person name="Leh Louis V."/>
            <person name="Despons L."/>
            <person name="Friedrich A."/>
            <person name="Martin T."/>
            <person name="Durrens P."/>
            <person name="Casaregola S."/>
            <person name="Neuveglise C."/>
            <person name="Fairhead C."/>
            <person name="Marck C."/>
            <person name="Cruz J.A."/>
            <person name="Straub M.L."/>
            <person name="Kugler V."/>
            <person name="Sacerdot C."/>
            <person name="Uzunov Z."/>
            <person name="Thierry A."/>
            <person name="Weiss S."/>
            <person name="Bleykasten C."/>
            <person name="De Montigny J."/>
            <person name="Jacques N."/>
            <person name="Jung P."/>
            <person name="Lemaire M."/>
            <person name="Mallet S."/>
            <person name="Morel G."/>
            <person name="Richard G.F."/>
            <person name="Sarkar A."/>
            <person name="Savel G."/>
            <person name="Schacherer J."/>
            <person name="Seret M.L."/>
            <person name="Talla E."/>
            <person name="Samson G."/>
            <person name="Jubin C."/>
            <person name="Poulain J."/>
            <person name="Vacherie B."/>
            <person name="Barbe V."/>
            <person name="Pelletier E."/>
            <person name="Sherman D.J."/>
            <person name="Westhof E."/>
            <person name="Weissenbach J."/>
            <person name="Baret P.V."/>
            <person name="Wincker P."/>
            <person name="Gaillardin C."/>
            <person name="Dujon B."/>
            <person name="Souciet J.L."/>
        </authorList>
    </citation>
    <scope>NUCLEOTIDE SEQUENCE [LARGE SCALE GENOMIC DNA]</scope>
    <source>
        <strain evidence="3">CBS 270.75 / DBVPG 7215 / KCTC 17166 / NRRL Y-17582</strain>
    </source>
</reference>